<accession>A0ABS0A0T5</accession>
<sequence length="160" mass="18995">MIYGAAFSFRQSGRITDFPEFNFIEGKTTKLILGYECKQLFVSFRGRDYEIYYSPDLESYKDGPWKFMGAPGLILEVTSFTGAVVMKAKYIEFSTKLQVVEEPLEWRDRPQQIYSQFVDRRSTWREKVKAKIRAEDPMSDISIPYRNFEIYLPYYVDNHR</sequence>
<dbReference type="InterPro" id="IPR005901">
    <property type="entry name" value="GLPGLI"/>
</dbReference>
<reference evidence="1 2" key="1">
    <citation type="submission" date="2020-11" db="EMBL/GenBank/DDBJ databases">
        <title>P. mediterranea TC4 genome.</title>
        <authorList>
            <person name="Molmeret M."/>
        </authorList>
    </citation>
    <scope>NUCLEOTIDE SEQUENCE [LARGE SCALE GENOMIC DNA]</scope>
    <source>
        <strain evidence="1 2">TC4</strain>
    </source>
</reference>
<keyword evidence="2" id="KW-1185">Reference proteome</keyword>
<evidence type="ECO:0000313" key="2">
    <source>
        <dbReference type="Proteomes" id="UP001194729"/>
    </source>
</evidence>
<dbReference type="NCBIfam" id="TIGR01200">
    <property type="entry name" value="GLPGLI"/>
    <property type="match status" value="1"/>
</dbReference>
<protein>
    <submittedName>
        <fullName evidence="1">GLPGLI family protein</fullName>
    </submittedName>
</protein>
<dbReference type="Proteomes" id="UP001194729">
    <property type="component" value="Unassembled WGS sequence"/>
</dbReference>
<comment type="caution">
    <text evidence="1">The sequence shown here is derived from an EMBL/GenBank/DDBJ whole genome shotgun (WGS) entry which is preliminary data.</text>
</comment>
<dbReference type="EMBL" id="JADKYU010000051">
    <property type="protein sequence ID" value="MBF4982982.1"/>
    <property type="molecule type" value="Genomic_DNA"/>
</dbReference>
<gene>
    <name evidence="1" type="ORF">FNJ87_01055</name>
</gene>
<proteinExistence type="predicted"/>
<organism evidence="1 2">
    <name type="scientific">Nonlabens mediterrranea</name>
    <dbReference type="NCBI Taxonomy" id="1419947"/>
    <lineage>
        <taxon>Bacteria</taxon>
        <taxon>Pseudomonadati</taxon>
        <taxon>Bacteroidota</taxon>
        <taxon>Flavobacteriia</taxon>
        <taxon>Flavobacteriales</taxon>
        <taxon>Flavobacteriaceae</taxon>
        <taxon>Nonlabens</taxon>
    </lineage>
</organism>
<name>A0ABS0A0T5_9FLAO</name>
<evidence type="ECO:0000313" key="1">
    <source>
        <dbReference type="EMBL" id="MBF4982982.1"/>
    </source>
</evidence>